<comment type="caution">
    <text evidence="3">The sequence shown here is derived from an EMBL/GenBank/DDBJ whole genome shotgun (WGS) entry which is preliminary data.</text>
</comment>
<evidence type="ECO:0000256" key="1">
    <source>
        <dbReference type="SAM" id="MobiDB-lite"/>
    </source>
</evidence>
<proteinExistence type="predicted"/>
<name>A0ABW5J7J9_9BACT</name>
<dbReference type="RefSeq" id="WP_340240604.1">
    <property type="nucleotide sequence ID" value="NZ_JBBEWC010000022.1"/>
</dbReference>
<dbReference type="Proteomes" id="UP001597510">
    <property type="component" value="Unassembled WGS sequence"/>
</dbReference>
<feature type="signal peptide" evidence="2">
    <location>
        <begin position="1"/>
        <end position="22"/>
    </location>
</feature>
<keyword evidence="2" id="KW-0732">Signal</keyword>
<sequence>MKRKAFAILVLFCMLFVTETNAQRRGYRYRHVPARPYVRVMPRVIVPRVIVPPPVIGFSWGYGPRVYVAPPPIIIGGGRGWRHYHRRGHNCNEHCHSWRDDSYYRDREHRYYNERRDREYYDGRDRRYDEDRNRPYNDNDRYYNRLQNNQQSEQKTYDSDEDSYDEEIVETI</sequence>
<feature type="region of interest" description="Disordered" evidence="1">
    <location>
        <begin position="126"/>
        <end position="172"/>
    </location>
</feature>
<keyword evidence="4" id="KW-1185">Reference proteome</keyword>
<feature type="compositionally biased region" description="Basic and acidic residues" evidence="1">
    <location>
        <begin position="126"/>
        <end position="143"/>
    </location>
</feature>
<evidence type="ECO:0008006" key="5">
    <source>
        <dbReference type="Google" id="ProtNLM"/>
    </source>
</evidence>
<gene>
    <name evidence="3" type="ORF">ACFSR2_11565</name>
</gene>
<evidence type="ECO:0000256" key="2">
    <source>
        <dbReference type="SAM" id="SignalP"/>
    </source>
</evidence>
<dbReference type="EMBL" id="JBHULC010000010">
    <property type="protein sequence ID" value="MFD2521529.1"/>
    <property type="molecule type" value="Genomic_DNA"/>
</dbReference>
<reference evidence="4" key="1">
    <citation type="journal article" date="2019" name="Int. J. Syst. Evol. Microbiol.">
        <title>The Global Catalogue of Microorganisms (GCM) 10K type strain sequencing project: providing services to taxonomists for standard genome sequencing and annotation.</title>
        <authorList>
            <consortium name="The Broad Institute Genomics Platform"/>
            <consortium name="The Broad Institute Genome Sequencing Center for Infectious Disease"/>
            <person name="Wu L."/>
            <person name="Ma J."/>
        </authorList>
    </citation>
    <scope>NUCLEOTIDE SEQUENCE [LARGE SCALE GENOMIC DNA]</scope>
    <source>
        <strain evidence="4">KCTC 52344</strain>
    </source>
</reference>
<evidence type="ECO:0000313" key="3">
    <source>
        <dbReference type="EMBL" id="MFD2521529.1"/>
    </source>
</evidence>
<organism evidence="3 4">
    <name type="scientific">Emticicia soli</name>
    <dbReference type="NCBI Taxonomy" id="2027878"/>
    <lineage>
        <taxon>Bacteria</taxon>
        <taxon>Pseudomonadati</taxon>
        <taxon>Bacteroidota</taxon>
        <taxon>Cytophagia</taxon>
        <taxon>Cytophagales</taxon>
        <taxon>Leadbetterellaceae</taxon>
        <taxon>Emticicia</taxon>
    </lineage>
</organism>
<feature type="chain" id="PRO_5046165823" description="DUF3300 domain-containing protein" evidence="2">
    <location>
        <begin position="23"/>
        <end position="172"/>
    </location>
</feature>
<accession>A0ABW5J7J9</accession>
<feature type="compositionally biased region" description="Acidic residues" evidence="1">
    <location>
        <begin position="159"/>
        <end position="172"/>
    </location>
</feature>
<evidence type="ECO:0000313" key="4">
    <source>
        <dbReference type="Proteomes" id="UP001597510"/>
    </source>
</evidence>
<protein>
    <recommendedName>
        <fullName evidence="5">DUF3300 domain-containing protein</fullName>
    </recommendedName>
</protein>